<comment type="caution">
    <text evidence="2">The sequence shown here is derived from an EMBL/GenBank/DDBJ whole genome shotgun (WGS) entry which is preliminary data.</text>
</comment>
<keyword evidence="1" id="KW-0812">Transmembrane</keyword>
<evidence type="ECO:0000313" key="2">
    <source>
        <dbReference type="EMBL" id="RVT93934.1"/>
    </source>
</evidence>
<keyword evidence="3" id="KW-1185">Reference proteome</keyword>
<keyword evidence="1" id="KW-0472">Membrane</keyword>
<dbReference type="EMBL" id="SACN01000001">
    <property type="protein sequence ID" value="RVT93934.1"/>
    <property type="molecule type" value="Genomic_DNA"/>
</dbReference>
<organism evidence="2 3">
    <name type="scientific">Sphingomonas crocodyli</name>
    <dbReference type="NCBI Taxonomy" id="1979270"/>
    <lineage>
        <taxon>Bacteria</taxon>
        <taxon>Pseudomonadati</taxon>
        <taxon>Pseudomonadota</taxon>
        <taxon>Alphaproteobacteria</taxon>
        <taxon>Sphingomonadales</taxon>
        <taxon>Sphingomonadaceae</taxon>
        <taxon>Sphingomonas</taxon>
    </lineage>
</organism>
<feature type="transmembrane region" description="Helical" evidence="1">
    <location>
        <begin position="30"/>
        <end position="55"/>
    </location>
</feature>
<evidence type="ECO:0000313" key="3">
    <source>
        <dbReference type="Proteomes" id="UP000282971"/>
    </source>
</evidence>
<reference evidence="2 3" key="1">
    <citation type="submission" date="2019-01" db="EMBL/GenBank/DDBJ databases">
        <authorList>
            <person name="Chen W.-M."/>
        </authorList>
    </citation>
    <scope>NUCLEOTIDE SEQUENCE [LARGE SCALE GENOMIC DNA]</scope>
    <source>
        <strain evidence="2 3">CCP-7</strain>
    </source>
</reference>
<dbReference type="OrthoDB" id="7585523at2"/>
<proteinExistence type="predicted"/>
<sequence length="70" mass="6866">MALSTAVGALIGSAIDGASGDDSTADGAIIGAATATVARVLVPVIFTYAVGWAVLKGLDTAKDKIFGDRA</sequence>
<accession>A0A437M8W4</accession>
<gene>
    <name evidence="2" type="ORF">EOD43_08760</name>
</gene>
<dbReference type="AlphaFoldDB" id="A0A437M8W4"/>
<name>A0A437M8W4_9SPHN</name>
<evidence type="ECO:0000256" key="1">
    <source>
        <dbReference type="SAM" id="Phobius"/>
    </source>
</evidence>
<protein>
    <submittedName>
        <fullName evidence="2">Uncharacterized protein</fullName>
    </submittedName>
</protein>
<dbReference type="RefSeq" id="WP_127743051.1">
    <property type="nucleotide sequence ID" value="NZ_SACN01000001.1"/>
</dbReference>
<dbReference type="Proteomes" id="UP000282971">
    <property type="component" value="Unassembled WGS sequence"/>
</dbReference>
<keyword evidence="1" id="KW-1133">Transmembrane helix</keyword>